<feature type="chain" id="PRO_5044617734" evidence="1">
    <location>
        <begin position="22"/>
        <end position="299"/>
    </location>
</feature>
<sequence>MNIRTIILAAAGCALAAPALATTESMNAQQVAQKYDDELRHDAVTAKLKLSTCGYKVEQAQMRCTERPRERVVENVAKSYGRDIRSMGVLAEPIGDRGIGMLGWEYWDKDKVNDYWMYLPALGKVKRVLSVKDSADSGSYFGTEFYMEDLEEPRLEEYDIKLLREEKVRVLEAGKGYVEVPAYVLEWVPVGRKKETSNYARSLTWIDKDRFVLLRGEYYDHDGRLNKVRTVKNLQQVNHKWLPRQVTMDNLLTRRVSVMDRQAIALNIPVEDEYLSQRALTDQAFRERYLVKYRSFWKE</sequence>
<dbReference type="RefSeq" id="WP_145879458.1">
    <property type="nucleotide sequence ID" value="NZ_CP046904.1"/>
</dbReference>
<accession>A0A562PHV8</accession>
<reference evidence="4" key="2">
    <citation type="submission" date="2019-07" db="EMBL/GenBank/DDBJ databases">
        <authorList>
            <person name="Whitman W."/>
            <person name="Huntemann M."/>
            <person name="Clum A."/>
            <person name="Pillay M."/>
            <person name="Palaniappan K."/>
            <person name="Varghese N."/>
            <person name="Mikhailova N."/>
            <person name="Stamatis D."/>
            <person name="Reddy T."/>
            <person name="Daum C."/>
            <person name="Shapiro N."/>
            <person name="Ivanova N."/>
            <person name="Kyrpides N."/>
            <person name="Woyke T."/>
        </authorList>
    </citation>
    <scope>NUCLEOTIDE SEQUENCE</scope>
    <source>
        <strain evidence="4">CGMCC 1.10685</strain>
    </source>
</reference>
<gene>
    <name evidence="3" type="ORF">GO485_00220</name>
    <name evidence="4" type="ORF">IP92_04525</name>
</gene>
<proteinExistence type="predicted"/>
<dbReference type="Proteomes" id="UP000315112">
    <property type="component" value="Unassembled WGS sequence"/>
</dbReference>
<evidence type="ECO:0000313" key="6">
    <source>
        <dbReference type="Proteomes" id="UP000437862"/>
    </source>
</evidence>
<evidence type="ECO:0000256" key="1">
    <source>
        <dbReference type="SAM" id="SignalP"/>
    </source>
</evidence>
<reference evidence="3 6" key="3">
    <citation type="submission" date="2019-12" db="EMBL/GenBank/DDBJ databases">
        <title>Draft Genome Sequences of Six Type Strains of the Genus Massilia.</title>
        <authorList>
            <person name="Miess H."/>
            <person name="Frediansyah A."/>
            <person name="Goeker M."/>
            <person name="Gross H."/>
        </authorList>
    </citation>
    <scope>NUCLEOTIDE SEQUENCE [LARGE SCALE GENOMIC DNA]</scope>
    <source>
        <strain evidence="3 6">DSM 26639</strain>
    </source>
</reference>
<evidence type="ECO:0000313" key="3">
    <source>
        <dbReference type="EMBL" id="QGZ37630.1"/>
    </source>
</evidence>
<keyword evidence="6" id="KW-1185">Reference proteome</keyword>
<evidence type="ECO:0000313" key="4">
    <source>
        <dbReference type="EMBL" id="TWI44007.1"/>
    </source>
</evidence>
<dbReference type="Gene3D" id="2.50.20.10">
    <property type="entry name" value="Lipoprotein localisation LolA/LolB/LppX"/>
    <property type="match status" value="1"/>
</dbReference>
<feature type="domain" description="Uncharacterized protein TP-0789" evidence="2">
    <location>
        <begin position="86"/>
        <end position="281"/>
    </location>
</feature>
<dbReference type="OrthoDB" id="9803781at2"/>
<evidence type="ECO:0000259" key="2">
    <source>
        <dbReference type="Pfam" id="PF17131"/>
    </source>
</evidence>
<dbReference type="EMBL" id="CP046904">
    <property type="protein sequence ID" value="QGZ37630.1"/>
    <property type="molecule type" value="Genomic_DNA"/>
</dbReference>
<keyword evidence="3" id="KW-0449">Lipoprotein</keyword>
<feature type="signal peptide" evidence="1">
    <location>
        <begin position="1"/>
        <end position="21"/>
    </location>
</feature>
<protein>
    <submittedName>
        <fullName evidence="4">MucB/RseB-like sigma(E) regulatory protein</fullName>
    </submittedName>
    <submittedName>
        <fullName evidence="3">Outer membrane lipoprotein-sorting protein</fullName>
    </submittedName>
</protein>
<keyword evidence="1" id="KW-0732">Signal</keyword>
<dbReference type="Pfam" id="PF17131">
    <property type="entry name" value="LolA_like"/>
    <property type="match status" value="1"/>
</dbReference>
<dbReference type="AlphaFoldDB" id="A0A562PHV8"/>
<organism evidence="4 5">
    <name type="scientific">Pseudoduganella flava</name>
    <dbReference type="NCBI Taxonomy" id="871742"/>
    <lineage>
        <taxon>Bacteria</taxon>
        <taxon>Pseudomonadati</taxon>
        <taxon>Pseudomonadota</taxon>
        <taxon>Betaproteobacteria</taxon>
        <taxon>Burkholderiales</taxon>
        <taxon>Oxalobacteraceae</taxon>
        <taxon>Telluria group</taxon>
        <taxon>Pseudoduganella</taxon>
    </lineage>
</organism>
<reference evidence="4 5" key="1">
    <citation type="journal article" date="2015" name="Stand. Genomic Sci.">
        <title>Genomic Encyclopedia of Bacterial and Archaeal Type Strains, Phase III: the genomes of soil and plant-associated and newly described type strains.</title>
        <authorList>
            <person name="Whitman W.B."/>
            <person name="Woyke T."/>
            <person name="Klenk H.P."/>
            <person name="Zhou Y."/>
            <person name="Lilburn T.G."/>
            <person name="Beck B.J."/>
            <person name="De Vos P."/>
            <person name="Vandamme P."/>
            <person name="Eisen J.A."/>
            <person name="Garrity G."/>
            <person name="Hugenholtz P."/>
            <person name="Kyrpides N.C."/>
        </authorList>
    </citation>
    <scope>NUCLEOTIDE SEQUENCE [LARGE SCALE GENOMIC DNA]</scope>
    <source>
        <strain evidence="4 5">CGMCC 1.10685</strain>
    </source>
</reference>
<dbReference type="CDD" id="cd16329">
    <property type="entry name" value="LolA_like"/>
    <property type="match status" value="1"/>
</dbReference>
<dbReference type="Proteomes" id="UP000437862">
    <property type="component" value="Chromosome"/>
</dbReference>
<evidence type="ECO:0000313" key="5">
    <source>
        <dbReference type="Proteomes" id="UP000315112"/>
    </source>
</evidence>
<name>A0A562PHV8_9BURK</name>
<dbReference type="InterPro" id="IPR033399">
    <property type="entry name" value="TP_0789-like"/>
</dbReference>
<dbReference type="EMBL" id="VLKW01000010">
    <property type="protein sequence ID" value="TWI44007.1"/>
    <property type="molecule type" value="Genomic_DNA"/>
</dbReference>